<dbReference type="SUPFAM" id="SSF46785">
    <property type="entry name" value="Winged helix' DNA-binding domain"/>
    <property type="match status" value="1"/>
</dbReference>
<keyword evidence="3" id="KW-0804">Transcription</keyword>
<dbReference type="PANTHER" id="PTHR42756">
    <property type="entry name" value="TRANSCRIPTIONAL REGULATOR, MARR"/>
    <property type="match status" value="1"/>
</dbReference>
<dbReference type="PROSITE" id="PS50995">
    <property type="entry name" value="HTH_MARR_2"/>
    <property type="match status" value="1"/>
</dbReference>
<evidence type="ECO:0000256" key="3">
    <source>
        <dbReference type="ARBA" id="ARBA00023163"/>
    </source>
</evidence>
<dbReference type="Proteomes" id="UP000244446">
    <property type="component" value="Unassembled WGS sequence"/>
</dbReference>
<dbReference type="SMART" id="SM00347">
    <property type="entry name" value="HTH_MARR"/>
    <property type="match status" value="1"/>
</dbReference>
<dbReference type="OrthoDB" id="2287011at2"/>
<keyword evidence="6" id="KW-1185">Reference proteome</keyword>
<evidence type="ECO:0000256" key="1">
    <source>
        <dbReference type="ARBA" id="ARBA00023015"/>
    </source>
</evidence>
<gene>
    <name evidence="5" type="ORF">DC366_19055</name>
</gene>
<dbReference type="InterPro" id="IPR036388">
    <property type="entry name" value="WH-like_DNA-bd_sf"/>
</dbReference>
<dbReference type="GO" id="GO:0003677">
    <property type="term" value="F:DNA binding"/>
    <property type="evidence" value="ECO:0007669"/>
    <property type="project" value="UniProtKB-KW"/>
</dbReference>
<sequence>MTRCYCSMLRSATRKVASIYDEALAPFGINVAQFSLLRTIERLQPVSLTDLAKDAQLDRSTIGRNVRVIERVGLVETHRGDVDHREAIVMLTPHGAGILSNAGPVWDECQKAMEARLGPVKITALQDILRSI</sequence>
<reference evidence="5 6" key="1">
    <citation type="submission" date="2018-04" db="EMBL/GenBank/DDBJ databases">
        <title>Pelagivirga bohaiensis gen. nov., sp. nov., a bacterium isolated from the Bohai Sea.</title>
        <authorList>
            <person name="Ji X."/>
        </authorList>
    </citation>
    <scope>NUCLEOTIDE SEQUENCE [LARGE SCALE GENOMIC DNA]</scope>
    <source>
        <strain evidence="5 6">BH-SD19</strain>
    </source>
</reference>
<dbReference type="EMBL" id="QCYH01000037">
    <property type="protein sequence ID" value="PVA08474.1"/>
    <property type="molecule type" value="Genomic_DNA"/>
</dbReference>
<dbReference type="AlphaFoldDB" id="A0A2T7G258"/>
<dbReference type="InterPro" id="IPR036390">
    <property type="entry name" value="WH_DNA-bd_sf"/>
</dbReference>
<protein>
    <submittedName>
        <fullName evidence="5">MarR family transcriptional regulator</fullName>
    </submittedName>
</protein>
<evidence type="ECO:0000256" key="2">
    <source>
        <dbReference type="ARBA" id="ARBA00023125"/>
    </source>
</evidence>
<keyword evidence="1" id="KW-0805">Transcription regulation</keyword>
<dbReference type="Gene3D" id="1.10.10.10">
    <property type="entry name" value="Winged helix-like DNA-binding domain superfamily/Winged helix DNA-binding domain"/>
    <property type="match status" value="1"/>
</dbReference>
<dbReference type="PANTHER" id="PTHR42756:SF1">
    <property type="entry name" value="TRANSCRIPTIONAL REPRESSOR OF EMRAB OPERON"/>
    <property type="match status" value="1"/>
</dbReference>
<comment type="caution">
    <text evidence="5">The sequence shown here is derived from an EMBL/GenBank/DDBJ whole genome shotgun (WGS) entry which is preliminary data.</text>
</comment>
<proteinExistence type="predicted"/>
<feature type="domain" description="HTH marR-type" evidence="4">
    <location>
        <begin position="2"/>
        <end position="132"/>
    </location>
</feature>
<evidence type="ECO:0000313" key="6">
    <source>
        <dbReference type="Proteomes" id="UP000244446"/>
    </source>
</evidence>
<accession>A0A2T7G258</accession>
<dbReference type="InterPro" id="IPR000835">
    <property type="entry name" value="HTH_MarR-typ"/>
</dbReference>
<dbReference type="Pfam" id="PF12802">
    <property type="entry name" value="MarR_2"/>
    <property type="match status" value="1"/>
</dbReference>
<dbReference type="GO" id="GO:0003700">
    <property type="term" value="F:DNA-binding transcription factor activity"/>
    <property type="evidence" value="ECO:0007669"/>
    <property type="project" value="InterPro"/>
</dbReference>
<name>A0A2T7G258_9RHOB</name>
<evidence type="ECO:0000259" key="4">
    <source>
        <dbReference type="PROSITE" id="PS50995"/>
    </source>
</evidence>
<organism evidence="5 6">
    <name type="scientific">Pelagivirga sediminicola</name>
    <dbReference type="NCBI Taxonomy" id="2170575"/>
    <lineage>
        <taxon>Bacteria</taxon>
        <taxon>Pseudomonadati</taxon>
        <taxon>Pseudomonadota</taxon>
        <taxon>Alphaproteobacteria</taxon>
        <taxon>Rhodobacterales</taxon>
        <taxon>Paracoccaceae</taxon>
        <taxon>Pelagivirga</taxon>
    </lineage>
</organism>
<keyword evidence="2" id="KW-0238">DNA-binding</keyword>
<evidence type="ECO:0000313" key="5">
    <source>
        <dbReference type="EMBL" id="PVA08474.1"/>
    </source>
</evidence>